<organism evidence="1 2">
    <name type="scientific">Conger conger</name>
    <name type="common">Conger eel</name>
    <name type="synonym">Muraena conger</name>
    <dbReference type="NCBI Taxonomy" id="82655"/>
    <lineage>
        <taxon>Eukaryota</taxon>
        <taxon>Metazoa</taxon>
        <taxon>Chordata</taxon>
        <taxon>Craniata</taxon>
        <taxon>Vertebrata</taxon>
        <taxon>Euteleostomi</taxon>
        <taxon>Actinopterygii</taxon>
        <taxon>Neopterygii</taxon>
        <taxon>Teleostei</taxon>
        <taxon>Anguilliformes</taxon>
        <taxon>Congridae</taxon>
        <taxon>Conger</taxon>
    </lineage>
</organism>
<reference evidence="1" key="1">
    <citation type="journal article" date="2023" name="Science">
        <title>Genome structures resolve the early diversification of teleost fishes.</title>
        <authorList>
            <person name="Parey E."/>
            <person name="Louis A."/>
            <person name="Montfort J."/>
            <person name="Bouchez O."/>
            <person name="Roques C."/>
            <person name="Iampietro C."/>
            <person name="Lluch J."/>
            <person name="Castinel A."/>
            <person name="Donnadieu C."/>
            <person name="Desvignes T."/>
            <person name="Floi Bucao C."/>
            <person name="Jouanno E."/>
            <person name="Wen M."/>
            <person name="Mejri S."/>
            <person name="Dirks R."/>
            <person name="Jansen H."/>
            <person name="Henkel C."/>
            <person name="Chen W.J."/>
            <person name="Zahm M."/>
            <person name="Cabau C."/>
            <person name="Klopp C."/>
            <person name="Thompson A.W."/>
            <person name="Robinson-Rechavi M."/>
            <person name="Braasch I."/>
            <person name="Lecointre G."/>
            <person name="Bobe J."/>
            <person name="Postlethwait J.H."/>
            <person name="Berthelot C."/>
            <person name="Roest Crollius H."/>
            <person name="Guiguen Y."/>
        </authorList>
    </citation>
    <scope>NUCLEOTIDE SEQUENCE</scope>
    <source>
        <strain evidence="1">Concon-B</strain>
    </source>
</reference>
<dbReference type="AlphaFoldDB" id="A0A9Q1E1Y0"/>
<keyword evidence="2" id="KW-1185">Reference proteome</keyword>
<dbReference type="Proteomes" id="UP001152803">
    <property type="component" value="Unassembled WGS sequence"/>
</dbReference>
<protein>
    <submittedName>
        <fullName evidence="1">Uncharacterized protein</fullName>
    </submittedName>
</protein>
<accession>A0A9Q1E1Y0</accession>
<dbReference type="EMBL" id="JAFJMO010000001">
    <property type="protein sequence ID" value="KAJ8288115.1"/>
    <property type="molecule type" value="Genomic_DNA"/>
</dbReference>
<evidence type="ECO:0000313" key="2">
    <source>
        <dbReference type="Proteomes" id="UP001152803"/>
    </source>
</evidence>
<gene>
    <name evidence="1" type="ORF">COCON_G00007740</name>
</gene>
<comment type="caution">
    <text evidence="1">The sequence shown here is derived from an EMBL/GenBank/DDBJ whole genome shotgun (WGS) entry which is preliminary data.</text>
</comment>
<evidence type="ECO:0000313" key="1">
    <source>
        <dbReference type="EMBL" id="KAJ8288115.1"/>
    </source>
</evidence>
<proteinExistence type="predicted"/>
<name>A0A9Q1E1Y0_CONCO</name>
<sequence length="56" mass="5764">MRRHVNAERRDGTQAGVGRGVSGGFAKMSAATPPVSVTAGEKAFLICLAPTCTSMI</sequence>